<dbReference type="EMBL" id="CP000586">
    <property type="protein sequence ID" value="ABO96704.1"/>
    <property type="molecule type" value="Genomic_DNA"/>
</dbReference>
<proteinExistence type="predicted"/>
<evidence type="ECO:0000313" key="3">
    <source>
        <dbReference type="Proteomes" id="UP000001568"/>
    </source>
</evidence>
<protein>
    <submittedName>
        <fullName evidence="2">Uncharacterized protein</fullName>
    </submittedName>
</protein>
<dbReference type="KEGG" id="olu:OSTLU_94458"/>
<dbReference type="eggNOG" id="ENOG502S2EZ">
    <property type="taxonomic scope" value="Eukaryota"/>
</dbReference>
<dbReference type="AlphaFoldDB" id="A4RYL2"/>
<dbReference type="RefSeq" id="XP_001418411.1">
    <property type="nucleotide sequence ID" value="XM_001418374.1"/>
</dbReference>
<feature type="region of interest" description="Disordered" evidence="1">
    <location>
        <begin position="684"/>
        <end position="742"/>
    </location>
</feature>
<name>A4RYL2_OSTLU</name>
<evidence type="ECO:0000313" key="2">
    <source>
        <dbReference type="EMBL" id="ABO96704.1"/>
    </source>
</evidence>
<keyword evidence="3" id="KW-1185">Reference proteome</keyword>
<feature type="compositionally biased region" description="Basic and acidic residues" evidence="1">
    <location>
        <begin position="710"/>
        <end position="720"/>
    </location>
</feature>
<gene>
    <name evidence="2" type="ORF">OSTLU_94458</name>
</gene>
<dbReference type="Gramene" id="ABO96704">
    <property type="protein sequence ID" value="ABO96704"/>
    <property type="gene ID" value="OSTLU_94458"/>
</dbReference>
<accession>A4RYL2</accession>
<sequence>MSDEEKAFILSRPHKSTAVPWYKRPVVVGVTALVVGVGVGLALGRGDGDGAVVDLGCDDGPKCVCAEQSATSTVVSVPQHRHAPATSGKIDVVAPESNTKVKMLKQIKPPLTAEEAAAYAKVRGNHPNIVNGFIDPKMSAFETPAGVGNADSPGACREYADNAKEHYVAWAWVNSYSDIERLRNSCLMYREVVPFEGYPGDHAHIMGCTSFDVSPANGCKLESTAMAATGEPAAKHEVATAVSEPGVPKTEEVEAVVEPAPQVRKTRPNIVRGMLGLNVAYETPLGRGQSTSGPGECRDFAAEHNYVAFAYANSEANDLSLRSTCLFYKEIVPFAGYEEPTLITGCTASDVSPLHACADENATSAIPAPEPEVSTTPAKVAEPVQEPVNQPSDVRSPVPTNPEPVAHQESDEVLVPDESSSNPNIVHGLIGLDQADFATPLGTAMRAKRRESGSNVLESPAFVDFIARLRDNTLACDAGGKVLRLKRYVPSTAKPVVIDAVLEALKENTKIEALYLQNFEDGVYDEQLMLLLDVLRRKRIWCLNVGENFRTTLKGWKQFAEGLEDTAVAYMYASEHHFIGTDLKTRMRDIIRVNRNANEVPRSLSVIRECKNMWFNPKLPSWAKGLSRKSVDEDEKVREAKRLGAGKQQLETFLRDSRSICRGPSKRTIVQTEESLMYRASLKAQTKRAMAKEESKPRNITTNRRKRRQRGDVNHSRAQEELVLSKPTISSSGRKIRRIQRD</sequence>
<dbReference type="HOGENOM" id="CLU_374460_0_0_1"/>
<feature type="region of interest" description="Disordered" evidence="1">
    <location>
        <begin position="365"/>
        <end position="408"/>
    </location>
</feature>
<dbReference type="Proteomes" id="UP000001568">
    <property type="component" value="Chromosome 6"/>
</dbReference>
<evidence type="ECO:0000256" key="1">
    <source>
        <dbReference type="SAM" id="MobiDB-lite"/>
    </source>
</evidence>
<dbReference type="OrthoDB" id="568100at2759"/>
<dbReference type="GeneID" id="5002572"/>
<reference evidence="2 3" key="1">
    <citation type="journal article" date="2007" name="Proc. Natl. Acad. Sci. U.S.A.">
        <title>The tiny eukaryote Ostreococcus provides genomic insights into the paradox of plankton speciation.</title>
        <authorList>
            <person name="Palenik B."/>
            <person name="Grimwood J."/>
            <person name="Aerts A."/>
            <person name="Rouze P."/>
            <person name="Salamov A."/>
            <person name="Putnam N."/>
            <person name="Dupont C."/>
            <person name="Jorgensen R."/>
            <person name="Derelle E."/>
            <person name="Rombauts S."/>
            <person name="Zhou K."/>
            <person name="Otillar R."/>
            <person name="Merchant S.S."/>
            <person name="Podell S."/>
            <person name="Gaasterland T."/>
            <person name="Napoli C."/>
            <person name="Gendler K."/>
            <person name="Manuell A."/>
            <person name="Tai V."/>
            <person name="Vallon O."/>
            <person name="Piganeau G."/>
            <person name="Jancek S."/>
            <person name="Heijde M."/>
            <person name="Jabbari K."/>
            <person name="Bowler C."/>
            <person name="Lohr M."/>
            <person name="Robbens S."/>
            <person name="Werner G."/>
            <person name="Dubchak I."/>
            <person name="Pazour G.J."/>
            <person name="Ren Q."/>
            <person name="Paulsen I."/>
            <person name="Delwiche C."/>
            <person name="Schmutz J."/>
            <person name="Rokhsar D."/>
            <person name="Van de Peer Y."/>
            <person name="Moreau H."/>
            <person name="Grigoriev I.V."/>
        </authorList>
    </citation>
    <scope>NUCLEOTIDE SEQUENCE [LARGE SCALE GENOMIC DNA]</scope>
    <source>
        <strain evidence="2 3">CCE9901</strain>
    </source>
</reference>
<organism evidence="2 3">
    <name type="scientific">Ostreococcus lucimarinus (strain CCE9901)</name>
    <dbReference type="NCBI Taxonomy" id="436017"/>
    <lineage>
        <taxon>Eukaryota</taxon>
        <taxon>Viridiplantae</taxon>
        <taxon>Chlorophyta</taxon>
        <taxon>Mamiellophyceae</taxon>
        <taxon>Mamiellales</taxon>
        <taxon>Bathycoccaceae</taxon>
        <taxon>Ostreococcus</taxon>
    </lineage>
</organism>